<dbReference type="Proteomes" id="UP000759131">
    <property type="component" value="Unassembled WGS sequence"/>
</dbReference>
<protein>
    <recommendedName>
        <fullName evidence="6">Sulfotransferase</fullName>
    </recommendedName>
</protein>
<dbReference type="EMBL" id="OC866318">
    <property type="protein sequence ID" value="CAD7632891.1"/>
    <property type="molecule type" value="Genomic_DNA"/>
</dbReference>
<gene>
    <name evidence="4" type="ORF">OSB1V03_LOCUS13291</name>
</gene>
<proteinExistence type="predicted"/>
<dbReference type="AlphaFoldDB" id="A0A7R9Q5Y4"/>
<evidence type="ECO:0000256" key="1">
    <source>
        <dbReference type="SAM" id="MobiDB-lite"/>
    </source>
</evidence>
<evidence type="ECO:0000259" key="3">
    <source>
        <dbReference type="Pfam" id="PF01683"/>
    </source>
</evidence>
<dbReference type="EMBL" id="CAJPIZ010011743">
    <property type="protein sequence ID" value="CAG2113321.1"/>
    <property type="molecule type" value="Genomic_DNA"/>
</dbReference>
<dbReference type="InterPro" id="IPR006149">
    <property type="entry name" value="EB_dom"/>
</dbReference>
<feature type="non-terminal residue" evidence="4">
    <location>
        <position position="1"/>
    </location>
</feature>
<accession>A0A7R9Q5Y4</accession>
<dbReference type="Pfam" id="PF01683">
    <property type="entry name" value="EB"/>
    <property type="match status" value="1"/>
</dbReference>
<evidence type="ECO:0000313" key="4">
    <source>
        <dbReference type="EMBL" id="CAD7632891.1"/>
    </source>
</evidence>
<evidence type="ECO:0000313" key="5">
    <source>
        <dbReference type="Proteomes" id="UP000759131"/>
    </source>
</evidence>
<keyword evidence="5" id="KW-1185">Reference proteome</keyword>
<dbReference type="GO" id="GO:0008146">
    <property type="term" value="F:sulfotransferase activity"/>
    <property type="evidence" value="ECO:0007669"/>
    <property type="project" value="InterPro"/>
</dbReference>
<dbReference type="InterPro" id="IPR027417">
    <property type="entry name" value="P-loop_NTPase"/>
</dbReference>
<reference evidence="4" key="1">
    <citation type="submission" date="2020-11" db="EMBL/GenBank/DDBJ databases">
        <authorList>
            <person name="Tran Van P."/>
        </authorList>
    </citation>
    <scope>NUCLEOTIDE SEQUENCE</scope>
</reference>
<dbReference type="SUPFAM" id="SSF52540">
    <property type="entry name" value="P-loop containing nucleoside triphosphate hydrolases"/>
    <property type="match status" value="1"/>
</dbReference>
<organism evidence="4">
    <name type="scientific">Medioppia subpectinata</name>
    <dbReference type="NCBI Taxonomy" id="1979941"/>
    <lineage>
        <taxon>Eukaryota</taxon>
        <taxon>Metazoa</taxon>
        <taxon>Ecdysozoa</taxon>
        <taxon>Arthropoda</taxon>
        <taxon>Chelicerata</taxon>
        <taxon>Arachnida</taxon>
        <taxon>Acari</taxon>
        <taxon>Acariformes</taxon>
        <taxon>Sarcoptiformes</taxon>
        <taxon>Oribatida</taxon>
        <taxon>Brachypylina</taxon>
        <taxon>Oppioidea</taxon>
        <taxon>Oppiidae</taxon>
        <taxon>Medioppia</taxon>
    </lineage>
</organism>
<feature type="domain" description="EB" evidence="3">
    <location>
        <begin position="36"/>
        <end position="90"/>
    </location>
</feature>
<dbReference type="OrthoDB" id="5985073at2759"/>
<dbReference type="Pfam" id="PF00685">
    <property type="entry name" value="Sulfotransfer_1"/>
    <property type="match status" value="1"/>
</dbReference>
<dbReference type="InterPro" id="IPR000863">
    <property type="entry name" value="Sulfotransferase_dom"/>
</dbReference>
<evidence type="ECO:0008006" key="6">
    <source>
        <dbReference type="Google" id="ProtNLM"/>
    </source>
</evidence>
<dbReference type="Gene3D" id="3.40.50.300">
    <property type="entry name" value="P-loop containing nucleotide triphosphate hydrolases"/>
    <property type="match status" value="1"/>
</dbReference>
<feature type="domain" description="Sulfotransferase" evidence="2">
    <location>
        <begin position="281"/>
        <end position="382"/>
    </location>
</feature>
<feature type="compositionally biased region" description="Polar residues" evidence="1">
    <location>
        <begin position="234"/>
        <end position="247"/>
    </location>
</feature>
<name>A0A7R9Q5Y4_9ACAR</name>
<feature type="region of interest" description="Disordered" evidence="1">
    <location>
        <begin position="222"/>
        <end position="247"/>
    </location>
</feature>
<evidence type="ECO:0000259" key="2">
    <source>
        <dbReference type="Pfam" id="PF00685"/>
    </source>
</evidence>
<sequence length="400" mass="44515">MYKCNYQNYSTGCPVDAAQVCRGFRCRCNESYPIEWLGQCLPWVSVNGPCFTSKQCSEWDTNSRCYTIDDRFQSGTCLCLQDYYYDNSTCVDSCVKRVAFGEWCPESDHCFHGNSVCDNTTYWCRCGHNYTYDLSVNRCRHNNSYGCAEDQEWVESRGQCVAKHPYMSVAIRIPSIKIPAVRVGGFRGGGKIGTVGGGSRGSVQGFRPVVVGAYGHRSYNTEDCDSDNDSNNSQITGNGVQTGSTNMTDNRYNTISGQRFPKVYPIECVEYTLDYKPVAGDRILLTIPRSGTFWTQYVVMCLTSGGRVADISAADIDQCFLEANGPRARTPTGHLTGADITFLCTHCVEVLSKRETPGVGYLLVIRNPKDALVSLYRMLSQVYSGDLDFGHFLADYLAAR</sequence>